<accession>A0A397ARL5</accession>
<sequence length="158" mass="17368">MCCCISNDMRVVERVQEDRPGSTGQERGGGARAASTAATVINRDSTCPVLIRVFCNSSHNRPEAYQNMHTKSLTNELHVYTWPDATLREIAELVQDANDDARKHNRLAISLVYVDGRGKFAVKKAGVVNTSRKTPDEDKTLAGLGFQNGDYLDVAILT</sequence>
<protein>
    <recommendedName>
        <fullName evidence="5">Histone deacetylase complex subunit SAP18</fullName>
    </recommendedName>
</protein>
<dbReference type="PANTHER" id="PTHR13082:SF0">
    <property type="entry name" value="HISTONE DEACETYLASE COMPLEX SUBUNIT SAP18"/>
    <property type="match status" value="1"/>
</dbReference>
<organism evidence="3 4">
    <name type="scientific">Aphanomyces astaci</name>
    <name type="common">Crayfish plague agent</name>
    <dbReference type="NCBI Taxonomy" id="112090"/>
    <lineage>
        <taxon>Eukaryota</taxon>
        <taxon>Sar</taxon>
        <taxon>Stramenopiles</taxon>
        <taxon>Oomycota</taxon>
        <taxon>Saprolegniomycetes</taxon>
        <taxon>Saprolegniales</taxon>
        <taxon>Verrucalvaceae</taxon>
        <taxon>Aphanomyces</taxon>
    </lineage>
</organism>
<dbReference type="VEuPathDB" id="FungiDB:H257_11611"/>
<proteinExistence type="inferred from homology"/>
<dbReference type="PANTHER" id="PTHR13082">
    <property type="entry name" value="SAP18"/>
    <property type="match status" value="1"/>
</dbReference>
<dbReference type="Gene3D" id="3.10.20.550">
    <property type="entry name" value="ASAP complex, SAP18 subunit"/>
    <property type="match status" value="1"/>
</dbReference>
<dbReference type="EMBL" id="QUSZ01005731">
    <property type="protein sequence ID" value="RHY08428.1"/>
    <property type="molecule type" value="Genomic_DNA"/>
</dbReference>
<evidence type="ECO:0000313" key="3">
    <source>
        <dbReference type="EMBL" id="RHY08428.1"/>
    </source>
</evidence>
<comment type="caution">
    <text evidence="3">The sequence shown here is derived from an EMBL/GenBank/DDBJ whole genome shotgun (WGS) entry which is preliminary data.</text>
</comment>
<dbReference type="GO" id="GO:0005634">
    <property type="term" value="C:nucleus"/>
    <property type="evidence" value="ECO:0007669"/>
    <property type="project" value="TreeGrafter"/>
</dbReference>
<evidence type="ECO:0000313" key="4">
    <source>
        <dbReference type="Proteomes" id="UP000265427"/>
    </source>
</evidence>
<reference evidence="3 4" key="1">
    <citation type="submission" date="2018-08" db="EMBL/GenBank/DDBJ databases">
        <title>Aphanomyces genome sequencing and annotation.</title>
        <authorList>
            <person name="Minardi D."/>
            <person name="Oidtmann B."/>
            <person name="Van Der Giezen M."/>
            <person name="Studholme D.J."/>
        </authorList>
    </citation>
    <scope>NUCLEOTIDE SEQUENCE [LARGE SCALE GENOMIC DNA]</scope>
    <source>
        <strain evidence="3 4">Kv</strain>
    </source>
</reference>
<dbReference type="InterPro" id="IPR042534">
    <property type="entry name" value="SAP18_sf"/>
</dbReference>
<dbReference type="AlphaFoldDB" id="A0A397ARL5"/>
<name>A0A397ARL5_APHAT</name>
<dbReference type="Pfam" id="PF06487">
    <property type="entry name" value="SAP18"/>
    <property type="match status" value="1"/>
</dbReference>
<dbReference type="InterPro" id="IPR010516">
    <property type="entry name" value="SAP18"/>
</dbReference>
<feature type="region of interest" description="Disordered" evidence="2">
    <location>
        <begin position="16"/>
        <end position="35"/>
    </location>
</feature>
<evidence type="ECO:0000256" key="1">
    <source>
        <dbReference type="ARBA" id="ARBA00009143"/>
    </source>
</evidence>
<dbReference type="GO" id="GO:0003714">
    <property type="term" value="F:transcription corepressor activity"/>
    <property type="evidence" value="ECO:0007669"/>
    <property type="project" value="TreeGrafter"/>
</dbReference>
<dbReference type="Proteomes" id="UP000265427">
    <property type="component" value="Unassembled WGS sequence"/>
</dbReference>
<evidence type="ECO:0000256" key="2">
    <source>
        <dbReference type="SAM" id="MobiDB-lite"/>
    </source>
</evidence>
<comment type="similarity">
    <text evidence="1">Belongs to the SAP18 family.</text>
</comment>
<evidence type="ECO:0008006" key="5">
    <source>
        <dbReference type="Google" id="ProtNLM"/>
    </source>
</evidence>
<gene>
    <name evidence="3" type="ORF">DYB36_010336</name>
</gene>